<dbReference type="EMBL" id="JFZB01000001">
    <property type="protein sequence ID" value="KFI30904.1"/>
    <property type="molecule type" value="Genomic_DNA"/>
</dbReference>
<dbReference type="AlphaFoldDB" id="A0A086Y9F4"/>
<dbReference type="Proteomes" id="UP000028824">
    <property type="component" value="Unassembled WGS sequence"/>
</dbReference>
<evidence type="ECO:0000313" key="3">
    <source>
        <dbReference type="Proteomes" id="UP000028824"/>
    </source>
</evidence>
<proteinExistence type="predicted"/>
<organism evidence="2 3">
    <name type="scientific">Paenirhodobacter enshiensis</name>
    <dbReference type="NCBI Taxonomy" id="1105367"/>
    <lineage>
        <taxon>Bacteria</taxon>
        <taxon>Pseudomonadati</taxon>
        <taxon>Pseudomonadota</taxon>
        <taxon>Alphaproteobacteria</taxon>
        <taxon>Rhodobacterales</taxon>
        <taxon>Rhodobacter group</taxon>
        <taxon>Paenirhodobacter</taxon>
    </lineage>
</organism>
<evidence type="ECO:0008006" key="4">
    <source>
        <dbReference type="Google" id="ProtNLM"/>
    </source>
</evidence>
<gene>
    <name evidence="2" type="ORF">CG50_04210</name>
</gene>
<keyword evidence="3" id="KW-1185">Reference proteome</keyword>
<accession>A0A086Y9F4</accession>
<feature type="chain" id="PRO_5001817415" description="Lipoprotein" evidence="1">
    <location>
        <begin position="22"/>
        <end position="280"/>
    </location>
</feature>
<sequence length="280" mass="29504">MLKKCLAASVCAVLFPGLALADTLKEIDYSAPPASGKLAVIGIAPGMTLDDARAAMTKRGLELSTGKVDLRASSPKGKTFDLSAVAKFGTAGVGLNTRLSGAGYEEVTGTLDLGALGGRIISVGRTIQGSNADLPKPDELLAQLTEEYGEPSLVEVDHGGKMTILYGWDEAGAKLTALDQAAPLEMEEKTRSGTSTTEYVPCVSSGFGTMQVDYKKLNSDKPIAPGCSARYQVVYESKAGQSKIRFSLTDFARARKAREETDRQINEALTGAARASNMDL</sequence>
<comment type="caution">
    <text evidence="2">The sequence shown here is derived from an EMBL/GenBank/DDBJ whole genome shotgun (WGS) entry which is preliminary data.</text>
</comment>
<evidence type="ECO:0000256" key="1">
    <source>
        <dbReference type="SAM" id="SignalP"/>
    </source>
</evidence>
<dbReference type="OrthoDB" id="7737765at2"/>
<evidence type="ECO:0000313" key="2">
    <source>
        <dbReference type="EMBL" id="KFI30904.1"/>
    </source>
</evidence>
<dbReference type="RefSeq" id="WP_036634141.1">
    <property type="nucleotide sequence ID" value="NZ_JFZB01000001.1"/>
</dbReference>
<feature type="signal peptide" evidence="1">
    <location>
        <begin position="1"/>
        <end position="21"/>
    </location>
</feature>
<protein>
    <recommendedName>
        <fullName evidence="4">Lipoprotein</fullName>
    </recommendedName>
</protein>
<keyword evidence="1" id="KW-0732">Signal</keyword>
<name>A0A086Y9F4_9RHOB</name>
<dbReference type="eggNOG" id="ENOG50345VQ">
    <property type="taxonomic scope" value="Bacteria"/>
</dbReference>
<reference evidence="2 3" key="1">
    <citation type="submission" date="2014-03" db="EMBL/GenBank/DDBJ databases">
        <title>Genome of Paenirhodobacter enshiensis DW2-9.</title>
        <authorList>
            <person name="Wang D."/>
            <person name="Wang G."/>
        </authorList>
    </citation>
    <scope>NUCLEOTIDE SEQUENCE [LARGE SCALE GENOMIC DNA]</scope>
    <source>
        <strain evidence="2 3">DW2-9</strain>
    </source>
</reference>
<dbReference type="STRING" id="1105367.CG50_04210"/>